<protein>
    <submittedName>
        <fullName evidence="1">Uncharacterized protein</fullName>
    </submittedName>
</protein>
<reference evidence="1" key="2">
    <citation type="journal article" date="2015" name="Data Brief">
        <title>Shoot transcriptome of the giant reed, Arundo donax.</title>
        <authorList>
            <person name="Barrero R.A."/>
            <person name="Guerrero F.D."/>
            <person name="Moolhuijzen P."/>
            <person name="Goolsby J.A."/>
            <person name="Tidwell J."/>
            <person name="Bellgard S.E."/>
            <person name="Bellgard M.I."/>
        </authorList>
    </citation>
    <scope>NUCLEOTIDE SEQUENCE</scope>
    <source>
        <tissue evidence="1">Shoot tissue taken approximately 20 cm above the soil surface</tissue>
    </source>
</reference>
<dbReference type="EMBL" id="GBRH01273396">
    <property type="protein sequence ID" value="JAD24499.1"/>
    <property type="molecule type" value="Transcribed_RNA"/>
</dbReference>
<dbReference type="AlphaFoldDB" id="A0A0A8YEE6"/>
<sequence>MSTRARAQAVASSSSAPVQSASTLWKQRVVALSSCEAEYVAATFAACQGVWLARLLGVLIAT</sequence>
<evidence type="ECO:0000313" key="1">
    <source>
        <dbReference type="EMBL" id="JAD24499.1"/>
    </source>
</evidence>
<accession>A0A0A8YEE6</accession>
<reference evidence="1" key="1">
    <citation type="submission" date="2014-09" db="EMBL/GenBank/DDBJ databases">
        <authorList>
            <person name="Magalhaes I.L.F."/>
            <person name="Oliveira U."/>
            <person name="Santos F.R."/>
            <person name="Vidigal T.H.D.A."/>
            <person name="Brescovit A.D."/>
            <person name="Santos A.J."/>
        </authorList>
    </citation>
    <scope>NUCLEOTIDE SEQUENCE</scope>
    <source>
        <tissue evidence="1">Shoot tissue taken approximately 20 cm above the soil surface</tissue>
    </source>
</reference>
<proteinExistence type="predicted"/>
<organism evidence="1">
    <name type="scientific">Arundo donax</name>
    <name type="common">Giant reed</name>
    <name type="synonym">Donax arundinaceus</name>
    <dbReference type="NCBI Taxonomy" id="35708"/>
    <lineage>
        <taxon>Eukaryota</taxon>
        <taxon>Viridiplantae</taxon>
        <taxon>Streptophyta</taxon>
        <taxon>Embryophyta</taxon>
        <taxon>Tracheophyta</taxon>
        <taxon>Spermatophyta</taxon>
        <taxon>Magnoliopsida</taxon>
        <taxon>Liliopsida</taxon>
        <taxon>Poales</taxon>
        <taxon>Poaceae</taxon>
        <taxon>PACMAD clade</taxon>
        <taxon>Arundinoideae</taxon>
        <taxon>Arundineae</taxon>
        <taxon>Arundo</taxon>
    </lineage>
</organism>
<name>A0A0A8YEE6_ARUDO</name>